<dbReference type="GO" id="GO:0004672">
    <property type="term" value="F:protein kinase activity"/>
    <property type="evidence" value="ECO:0007669"/>
    <property type="project" value="InterPro"/>
</dbReference>
<dbReference type="SUPFAM" id="SSF56112">
    <property type="entry name" value="Protein kinase-like (PK-like)"/>
    <property type="match status" value="1"/>
</dbReference>
<feature type="compositionally biased region" description="Low complexity" evidence="1">
    <location>
        <begin position="142"/>
        <end position="166"/>
    </location>
</feature>
<evidence type="ECO:0000259" key="2">
    <source>
        <dbReference type="PROSITE" id="PS50011"/>
    </source>
</evidence>
<reference evidence="4" key="1">
    <citation type="submission" date="2022-11" db="UniProtKB">
        <authorList>
            <consortium name="WormBaseParasite"/>
        </authorList>
    </citation>
    <scope>IDENTIFICATION</scope>
</reference>
<dbReference type="InterPro" id="IPR050235">
    <property type="entry name" value="CK1_Ser-Thr_kinase"/>
</dbReference>
<protein>
    <submittedName>
        <fullName evidence="4">Protein kinase domain-containing protein</fullName>
    </submittedName>
</protein>
<dbReference type="InterPro" id="IPR011009">
    <property type="entry name" value="Kinase-like_dom_sf"/>
</dbReference>
<feature type="region of interest" description="Disordered" evidence="1">
    <location>
        <begin position="116"/>
        <end position="166"/>
    </location>
</feature>
<dbReference type="WBParaSite" id="PSU_v2.g5401.t1">
    <property type="protein sequence ID" value="PSU_v2.g5401.t1"/>
    <property type="gene ID" value="PSU_v2.g5401"/>
</dbReference>
<proteinExistence type="predicted"/>
<dbReference type="GO" id="GO:0005524">
    <property type="term" value="F:ATP binding"/>
    <property type="evidence" value="ECO:0007669"/>
    <property type="project" value="InterPro"/>
</dbReference>
<dbReference type="PANTHER" id="PTHR11909">
    <property type="entry name" value="CASEIN KINASE-RELATED"/>
    <property type="match status" value="1"/>
</dbReference>
<sequence length="412" mass="46307">MEKAVAAVLQCVTPMESERFAEFIDYGDSKIVNFIIWKRLGPSLDELHQMYHQKFSLATSTRINVQTLRAISKLHNLGYIHRNIQPSHFVVGEHAKRVIYLISFSLCRPFKVTSKGFDSSRLPPSSLQASKKKSSSSKRATRVSPSSSSSSSASSQNSNIVPNNDEINNNNVAVTAAAIAKDSSPIQQYFASRFWYSSDAGSSLSRLDDIESWLYLSLHFITPDSLPWSKTPLQMLSDIFEMKKNFFLHLYSNVIFSSTTKFIPSEYRRFIDEINSTQSNATPDYEKLILIATKISQDACPNPNSPYDWEEIPAPLLSDYGEFRVPAPSAATNSNTGGTYSAKKLKTLGTDDPEMDRLVENWQNNFRKLIISGVPRAQAYQRVMGISHPPELATGHWKAVKPKKKSLFPLIF</sequence>
<dbReference type="InterPro" id="IPR000719">
    <property type="entry name" value="Prot_kinase_dom"/>
</dbReference>
<dbReference type="PROSITE" id="PS50011">
    <property type="entry name" value="PROTEIN_KINASE_DOM"/>
    <property type="match status" value="1"/>
</dbReference>
<dbReference type="Gene3D" id="1.10.510.10">
    <property type="entry name" value="Transferase(Phosphotransferase) domain 1"/>
    <property type="match status" value="2"/>
</dbReference>
<evidence type="ECO:0000313" key="3">
    <source>
        <dbReference type="Proteomes" id="UP000887577"/>
    </source>
</evidence>
<name>A0A914Z573_9BILA</name>
<dbReference type="Proteomes" id="UP000887577">
    <property type="component" value="Unplaced"/>
</dbReference>
<evidence type="ECO:0000313" key="4">
    <source>
        <dbReference type="WBParaSite" id="PSU_v2.g5401.t1"/>
    </source>
</evidence>
<accession>A0A914Z573</accession>
<dbReference type="AlphaFoldDB" id="A0A914Z573"/>
<keyword evidence="3" id="KW-1185">Reference proteome</keyword>
<evidence type="ECO:0000256" key="1">
    <source>
        <dbReference type="SAM" id="MobiDB-lite"/>
    </source>
</evidence>
<organism evidence="3 4">
    <name type="scientific">Panagrolaimus superbus</name>
    <dbReference type="NCBI Taxonomy" id="310955"/>
    <lineage>
        <taxon>Eukaryota</taxon>
        <taxon>Metazoa</taxon>
        <taxon>Ecdysozoa</taxon>
        <taxon>Nematoda</taxon>
        <taxon>Chromadorea</taxon>
        <taxon>Rhabditida</taxon>
        <taxon>Tylenchina</taxon>
        <taxon>Panagrolaimomorpha</taxon>
        <taxon>Panagrolaimoidea</taxon>
        <taxon>Panagrolaimidae</taxon>
        <taxon>Panagrolaimus</taxon>
    </lineage>
</organism>
<feature type="domain" description="Protein kinase" evidence="2">
    <location>
        <begin position="1"/>
        <end position="295"/>
    </location>
</feature>
<feature type="compositionally biased region" description="Basic residues" evidence="1">
    <location>
        <begin position="130"/>
        <end position="141"/>
    </location>
</feature>